<evidence type="ECO:0000313" key="2">
    <source>
        <dbReference type="Proteomes" id="UP000823775"/>
    </source>
</evidence>
<dbReference type="Proteomes" id="UP000823775">
    <property type="component" value="Unassembled WGS sequence"/>
</dbReference>
<comment type="caution">
    <text evidence="1">The sequence shown here is derived from an EMBL/GenBank/DDBJ whole genome shotgun (WGS) entry which is preliminary data.</text>
</comment>
<keyword evidence="2" id="KW-1185">Reference proteome</keyword>
<reference evidence="1 2" key="1">
    <citation type="journal article" date="2021" name="BMC Genomics">
        <title>Datura genome reveals duplications of psychoactive alkaloid biosynthetic genes and high mutation rate following tissue culture.</title>
        <authorList>
            <person name="Rajewski A."/>
            <person name="Carter-House D."/>
            <person name="Stajich J."/>
            <person name="Litt A."/>
        </authorList>
    </citation>
    <scope>NUCLEOTIDE SEQUENCE [LARGE SCALE GENOMIC DNA]</scope>
    <source>
        <strain evidence="1">AR-01</strain>
    </source>
</reference>
<name>A0ABS8UZE2_DATST</name>
<evidence type="ECO:0000313" key="1">
    <source>
        <dbReference type="EMBL" id="MCD9640196.1"/>
    </source>
</evidence>
<sequence>MAKNEMKSTLKGFDGIFVSYGFRNILVHRVSTYQKGNHREDFRWKRLFGGNGHGSGKSLCYQVPPLISEKTAVVINYSHIFDARSGDGIETEGH</sequence>
<accession>A0ABS8UZE2</accession>
<gene>
    <name evidence="1" type="ORF">HAX54_025342</name>
</gene>
<dbReference type="EMBL" id="JACEIK010003079">
    <property type="protein sequence ID" value="MCD9640196.1"/>
    <property type="molecule type" value="Genomic_DNA"/>
</dbReference>
<organism evidence="1 2">
    <name type="scientific">Datura stramonium</name>
    <name type="common">Jimsonweed</name>
    <name type="synonym">Common thornapple</name>
    <dbReference type="NCBI Taxonomy" id="4076"/>
    <lineage>
        <taxon>Eukaryota</taxon>
        <taxon>Viridiplantae</taxon>
        <taxon>Streptophyta</taxon>
        <taxon>Embryophyta</taxon>
        <taxon>Tracheophyta</taxon>
        <taxon>Spermatophyta</taxon>
        <taxon>Magnoliopsida</taxon>
        <taxon>eudicotyledons</taxon>
        <taxon>Gunneridae</taxon>
        <taxon>Pentapetalae</taxon>
        <taxon>asterids</taxon>
        <taxon>lamiids</taxon>
        <taxon>Solanales</taxon>
        <taxon>Solanaceae</taxon>
        <taxon>Solanoideae</taxon>
        <taxon>Datureae</taxon>
        <taxon>Datura</taxon>
    </lineage>
</organism>
<protein>
    <submittedName>
        <fullName evidence="1">Uncharacterized protein</fullName>
    </submittedName>
</protein>
<proteinExistence type="predicted"/>